<gene>
    <name evidence="5" type="ORF">FISHEDRAFT_64300</name>
</gene>
<dbReference type="PRINTS" id="PR00081">
    <property type="entry name" value="GDHRDH"/>
</dbReference>
<dbReference type="InterPro" id="IPR002347">
    <property type="entry name" value="SDR_fam"/>
</dbReference>
<dbReference type="SMART" id="SM00822">
    <property type="entry name" value="PKS_KR"/>
    <property type="match status" value="1"/>
</dbReference>
<dbReference type="EMBL" id="KN881666">
    <property type="protein sequence ID" value="KIY51284.1"/>
    <property type="molecule type" value="Genomic_DNA"/>
</dbReference>
<dbReference type="PRINTS" id="PR00080">
    <property type="entry name" value="SDRFAMILY"/>
</dbReference>
<evidence type="ECO:0000256" key="1">
    <source>
        <dbReference type="ARBA" id="ARBA00006484"/>
    </source>
</evidence>
<dbReference type="Proteomes" id="UP000054144">
    <property type="component" value="Unassembled WGS sequence"/>
</dbReference>
<evidence type="ECO:0000259" key="4">
    <source>
        <dbReference type="SMART" id="SM00822"/>
    </source>
</evidence>
<dbReference type="InterPro" id="IPR057326">
    <property type="entry name" value="KR_dom"/>
</dbReference>
<sequence>MPNTSLSGKVALVTGSSRGIGSQIALELASRGADVVINFLSSAGLAERVVADIKALGRRSVAIQANVANINDIKRLFEEAVTHMGGLDIVVSSSGVEYFGHISEVTPEDYDKVFSINTRGQFFVAQQAYKHLRTGGRLVFMSSISAQAKVGKHAIYAGSKAAVEAFVRSLAQDFGDKQITVNAIAPAGVKSDMYEAYARHYFPGGEKFTDEEVDQANINMQALKRVGYPEDVSRVVAFLVSEDGGWVDGQTITISGGARM</sequence>
<dbReference type="Gene3D" id="3.40.50.720">
    <property type="entry name" value="NAD(P)-binding Rossmann-like Domain"/>
    <property type="match status" value="1"/>
</dbReference>
<dbReference type="InterPro" id="IPR036291">
    <property type="entry name" value="NAD(P)-bd_dom_sf"/>
</dbReference>
<dbReference type="Pfam" id="PF13561">
    <property type="entry name" value="adh_short_C2"/>
    <property type="match status" value="1"/>
</dbReference>
<evidence type="ECO:0000313" key="5">
    <source>
        <dbReference type="EMBL" id="KIY51284.1"/>
    </source>
</evidence>
<organism evidence="5 6">
    <name type="scientific">Fistulina hepatica ATCC 64428</name>
    <dbReference type="NCBI Taxonomy" id="1128425"/>
    <lineage>
        <taxon>Eukaryota</taxon>
        <taxon>Fungi</taxon>
        <taxon>Dikarya</taxon>
        <taxon>Basidiomycota</taxon>
        <taxon>Agaricomycotina</taxon>
        <taxon>Agaricomycetes</taxon>
        <taxon>Agaricomycetidae</taxon>
        <taxon>Agaricales</taxon>
        <taxon>Fistulinaceae</taxon>
        <taxon>Fistulina</taxon>
    </lineage>
</organism>
<feature type="domain" description="Ketoreductase" evidence="4">
    <location>
        <begin position="9"/>
        <end position="187"/>
    </location>
</feature>
<accession>A0A0D7AHR8</accession>
<dbReference type="SUPFAM" id="SSF51735">
    <property type="entry name" value="NAD(P)-binding Rossmann-fold domains"/>
    <property type="match status" value="1"/>
</dbReference>
<comment type="similarity">
    <text evidence="1">Belongs to the short-chain dehydrogenases/reductases (SDR) family.</text>
</comment>
<dbReference type="GO" id="GO:0016491">
    <property type="term" value="F:oxidoreductase activity"/>
    <property type="evidence" value="ECO:0007669"/>
    <property type="project" value="UniProtKB-KW"/>
</dbReference>
<protein>
    <submittedName>
        <fullName evidence="5">NAD(P)-binding protein</fullName>
    </submittedName>
</protein>
<dbReference type="AlphaFoldDB" id="A0A0D7AHR8"/>
<keyword evidence="2" id="KW-0521">NADP</keyword>
<name>A0A0D7AHR8_9AGAR</name>
<keyword evidence="3" id="KW-0560">Oxidoreductase</keyword>
<proteinExistence type="inferred from homology"/>
<keyword evidence="6" id="KW-1185">Reference proteome</keyword>
<dbReference type="FunFam" id="3.40.50.720:FF:000084">
    <property type="entry name" value="Short-chain dehydrogenase reductase"/>
    <property type="match status" value="1"/>
</dbReference>
<evidence type="ECO:0000256" key="2">
    <source>
        <dbReference type="ARBA" id="ARBA00022857"/>
    </source>
</evidence>
<dbReference type="OrthoDB" id="5327538at2759"/>
<evidence type="ECO:0000256" key="3">
    <source>
        <dbReference type="ARBA" id="ARBA00023002"/>
    </source>
</evidence>
<dbReference type="InterPro" id="IPR020904">
    <property type="entry name" value="Sc_DH/Rdtase_CS"/>
</dbReference>
<dbReference type="PANTHER" id="PTHR43639:SF1">
    <property type="entry name" value="SHORT-CHAIN DEHYDROGENASE_REDUCTASE FAMILY PROTEIN"/>
    <property type="match status" value="1"/>
</dbReference>
<dbReference type="PANTHER" id="PTHR43639">
    <property type="entry name" value="OXIDOREDUCTASE, SHORT-CHAIN DEHYDROGENASE/REDUCTASE FAMILY (AFU_ORTHOLOGUE AFUA_5G02870)"/>
    <property type="match status" value="1"/>
</dbReference>
<evidence type="ECO:0000313" key="6">
    <source>
        <dbReference type="Proteomes" id="UP000054144"/>
    </source>
</evidence>
<dbReference type="PROSITE" id="PS00061">
    <property type="entry name" value="ADH_SHORT"/>
    <property type="match status" value="1"/>
</dbReference>
<reference evidence="5 6" key="1">
    <citation type="journal article" date="2015" name="Fungal Genet. Biol.">
        <title>Evolution of novel wood decay mechanisms in Agaricales revealed by the genome sequences of Fistulina hepatica and Cylindrobasidium torrendii.</title>
        <authorList>
            <person name="Floudas D."/>
            <person name="Held B.W."/>
            <person name="Riley R."/>
            <person name="Nagy L.G."/>
            <person name="Koehler G."/>
            <person name="Ransdell A.S."/>
            <person name="Younus H."/>
            <person name="Chow J."/>
            <person name="Chiniquy J."/>
            <person name="Lipzen A."/>
            <person name="Tritt A."/>
            <person name="Sun H."/>
            <person name="Haridas S."/>
            <person name="LaButti K."/>
            <person name="Ohm R.A."/>
            <person name="Kues U."/>
            <person name="Blanchette R.A."/>
            <person name="Grigoriev I.V."/>
            <person name="Minto R.E."/>
            <person name="Hibbett D.S."/>
        </authorList>
    </citation>
    <scope>NUCLEOTIDE SEQUENCE [LARGE SCALE GENOMIC DNA]</scope>
    <source>
        <strain evidence="5 6">ATCC 64428</strain>
    </source>
</reference>